<dbReference type="EMBL" id="KQ971338">
    <property type="protein sequence ID" value="KYB28085.1"/>
    <property type="molecule type" value="Genomic_DNA"/>
</dbReference>
<accession>A0A139WJV8</accession>
<keyword evidence="2" id="KW-1185">Reference proteome</keyword>
<dbReference type="Proteomes" id="UP000007266">
    <property type="component" value="Linkage group 4"/>
</dbReference>
<protein>
    <submittedName>
        <fullName evidence="1">Uncharacterized protein</fullName>
    </submittedName>
</protein>
<reference evidence="1 2" key="1">
    <citation type="journal article" date="2008" name="Nature">
        <title>The genome of the model beetle and pest Tribolium castaneum.</title>
        <authorList>
            <consortium name="Tribolium Genome Sequencing Consortium"/>
            <person name="Richards S."/>
            <person name="Gibbs R.A."/>
            <person name="Weinstock G.M."/>
            <person name="Brown S.J."/>
            <person name="Denell R."/>
            <person name="Beeman R.W."/>
            <person name="Gibbs R."/>
            <person name="Beeman R.W."/>
            <person name="Brown S.J."/>
            <person name="Bucher G."/>
            <person name="Friedrich M."/>
            <person name="Grimmelikhuijzen C.J."/>
            <person name="Klingler M."/>
            <person name="Lorenzen M."/>
            <person name="Richards S."/>
            <person name="Roth S."/>
            <person name="Schroder R."/>
            <person name="Tautz D."/>
            <person name="Zdobnov E.M."/>
            <person name="Muzny D."/>
            <person name="Gibbs R.A."/>
            <person name="Weinstock G.M."/>
            <person name="Attaway T."/>
            <person name="Bell S."/>
            <person name="Buhay C.J."/>
            <person name="Chandrabose M.N."/>
            <person name="Chavez D."/>
            <person name="Clerk-Blankenburg K.P."/>
            <person name="Cree A."/>
            <person name="Dao M."/>
            <person name="Davis C."/>
            <person name="Chacko J."/>
            <person name="Dinh H."/>
            <person name="Dugan-Rocha S."/>
            <person name="Fowler G."/>
            <person name="Garner T.T."/>
            <person name="Garnes J."/>
            <person name="Gnirke A."/>
            <person name="Hawes A."/>
            <person name="Hernandez J."/>
            <person name="Hines S."/>
            <person name="Holder M."/>
            <person name="Hume J."/>
            <person name="Jhangiani S.N."/>
            <person name="Joshi V."/>
            <person name="Khan Z.M."/>
            <person name="Jackson L."/>
            <person name="Kovar C."/>
            <person name="Kowis A."/>
            <person name="Lee S."/>
            <person name="Lewis L.R."/>
            <person name="Margolis J."/>
            <person name="Morgan M."/>
            <person name="Nazareth L.V."/>
            <person name="Nguyen N."/>
            <person name="Okwuonu G."/>
            <person name="Parker D."/>
            <person name="Richards S."/>
            <person name="Ruiz S.J."/>
            <person name="Santibanez J."/>
            <person name="Savard J."/>
            <person name="Scherer S.E."/>
            <person name="Schneider B."/>
            <person name="Sodergren E."/>
            <person name="Tautz D."/>
            <person name="Vattahil S."/>
            <person name="Villasana D."/>
            <person name="White C.S."/>
            <person name="Wright R."/>
            <person name="Park Y."/>
            <person name="Beeman R.W."/>
            <person name="Lord J."/>
            <person name="Oppert B."/>
            <person name="Lorenzen M."/>
            <person name="Brown S."/>
            <person name="Wang L."/>
            <person name="Savard J."/>
            <person name="Tautz D."/>
            <person name="Richards S."/>
            <person name="Weinstock G."/>
            <person name="Gibbs R.A."/>
            <person name="Liu Y."/>
            <person name="Worley K."/>
            <person name="Weinstock G."/>
            <person name="Elsik C.G."/>
            <person name="Reese J.T."/>
            <person name="Elhaik E."/>
            <person name="Landan G."/>
            <person name="Graur D."/>
            <person name="Arensburger P."/>
            <person name="Atkinson P."/>
            <person name="Beeman R.W."/>
            <person name="Beidler J."/>
            <person name="Brown S.J."/>
            <person name="Demuth J.P."/>
            <person name="Drury D.W."/>
            <person name="Du Y.Z."/>
            <person name="Fujiwara H."/>
            <person name="Lorenzen M."/>
            <person name="Maselli V."/>
            <person name="Osanai M."/>
            <person name="Park Y."/>
            <person name="Robertson H.M."/>
            <person name="Tu Z."/>
            <person name="Wang J.J."/>
            <person name="Wang S."/>
            <person name="Richards S."/>
            <person name="Song H."/>
            <person name="Zhang L."/>
            <person name="Sodergren E."/>
            <person name="Werner D."/>
            <person name="Stanke M."/>
            <person name="Morgenstern B."/>
            <person name="Solovyev V."/>
            <person name="Kosarev P."/>
            <person name="Brown G."/>
            <person name="Chen H.C."/>
            <person name="Ermolaeva O."/>
            <person name="Hlavina W."/>
            <person name="Kapustin Y."/>
            <person name="Kiryutin B."/>
            <person name="Kitts P."/>
            <person name="Maglott D."/>
            <person name="Pruitt K."/>
            <person name="Sapojnikov V."/>
            <person name="Souvorov A."/>
            <person name="Mackey A.J."/>
            <person name="Waterhouse R.M."/>
            <person name="Wyder S."/>
            <person name="Zdobnov E.M."/>
            <person name="Zdobnov E.M."/>
            <person name="Wyder S."/>
            <person name="Kriventseva E.V."/>
            <person name="Kadowaki T."/>
            <person name="Bork P."/>
            <person name="Aranda M."/>
            <person name="Bao R."/>
            <person name="Beermann A."/>
            <person name="Berns N."/>
            <person name="Bolognesi R."/>
            <person name="Bonneton F."/>
            <person name="Bopp D."/>
            <person name="Brown S.J."/>
            <person name="Bucher G."/>
            <person name="Butts T."/>
            <person name="Chaumot A."/>
            <person name="Denell R.E."/>
            <person name="Ferrier D.E."/>
            <person name="Friedrich M."/>
            <person name="Gordon C.M."/>
            <person name="Jindra M."/>
            <person name="Klingler M."/>
            <person name="Lan Q."/>
            <person name="Lattorff H.M."/>
            <person name="Laudet V."/>
            <person name="von Levetsow C."/>
            <person name="Liu Z."/>
            <person name="Lutz R."/>
            <person name="Lynch J.A."/>
            <person name="da Fonseca R.N."/>
            <person name="Posnien N."/>
            <person name="Reuter R."/>
            <person name="Roth S."/>
            <person name="Savard J."/>
            <person name="Schinko J.B."/>
            <person name="Schmitt C."/>
            <person name="Schoppmeier M."/>
            <person name="Schroder R."/>
            <person name="Shippy T.D."/>
            <person name="Simonnet F."/>
            <person name="Marques-Souza H."/>
            <person name="Tautz D."/>
            <person name="Tomoyasu Y."/>
            <person name="Trauner J."/>
            <person name="Van der Zee M."/>
            <person name="Vervoort M."/>
            <person name="Wittkopp N."/>
            <person name="Wimmer E.A."/>
            <person name="Yang X."/>
            <person name="Jones A.K."/>
            <person name="Sattelle D.B."/>
            <person name="Ebert P.R."/>
            <person name="Nelson D."/>
            <person name="Scott J.G."/>
            <person name="Beeman R.W."/>
            <person name="Muthukrishnan S."/>
            <person name="Kramer K.J."/>
            <person name="Arakane Y."/>
            <person name="Beeman R.W."/>
            <person name="Zhu Q."/>
            <person name="Hogenkamp D."/>
            <person name="Dixit R."/>
            <person name="Oppert B."/>
            <person name="Jiang H."/>
            <person name="Zou Z."/>
            <person name="Marshall J."/>
            <person name="Elpidina E."/>
            <person name="Vinokurov K."/>
            <person name="Oppert C."/>
            <person name="Zou Z."/>
            <person name="Evans J."/>
            <person name="Lu Z."/>
            <person name="Zhao P."/>
            <person name="Sumathipala N."/>
            <person name="Altincicek B."/>
            <person name="Vilcinskas A."/>
            <person name="Williams M."/>
            <person name="Hultmark D."/>
            <person name="Hetru C."/>
            <person name="Jiang H."/>
            <person name="Grimmelikhuijzen C.J."/>
            <person name="Hauser F."/>
            <person name="Cazzamali G."/>
            <person name="Williamson M."/>
            <person name="Park Y."/>
            <person name="Li B."/>
            <person name="Tanaka Y."/>
            <person name="Predel R."/>
            <person name="Neupert S."/>
            <person name="Schachtner J."/>
            <person name="Verleyen P."/>
            <person name="Raible F."/>
            <person name="Bork P."/>
            <person name="Friedrich M."/>
            <person name="Walden K.K."/>
            <person name="Robertson H.M."/>
            <person name="Angeli S."/>
            <person name="Foret S."/>
            <person name="Bucher G."/>
            <person name="Schuetz S."/>
            <person name="Maleszka R."/>
            <person name="Wimmer E.A."/>
            <person name="Beeman R.W."/>
            <person name="Lorenzen M."/>
            <person name="Tomoyasu Y."/>
            <person name="Miller S.C."/>
            <person name="Grossmann D."/>
            <person name="Bucher G."/>
        </authorList>
    </citation>
    <scope>NUCLEOTIDE SEQUENCE [LARGE SCALE GENOMIC DNA]</scope>
    <source>
        <strain evidence="1 2">Georgia GA2</strain>
    </source>
</reference>
<gene>
    <name evidence="1" type="primary">AUGUSTUS-3.0.2_32871</name>
    <name evidence="1" type="ORF">TcasGA2_TC032871</name>
</gene>
<evidence type="ECO:0000313" key="1">
    <source>
        <dbReference type="EMBL" id="KYB28085.1"/>
    </source>
</evidence>
<organism evidence="1 2">
    <name type="scientific">Tribolium castaneum</name>
    <name type="common">Red flour beetle</name>
    <dbReference type="NCBI Taxonomy" id="7070"/>
    <lineage>
        <taxon>Eukaryota</taxon>
        <taxon>Metazoa</taxon>
        <taxon>Ecdysozoa</taxon>
        <taxon>Arthropoda</taxon>
        <taxon>Hexapoda</taxon>
        <taxon>Insecta</taxon>
        <taxon>Pterygota</taxon>
        <taxon>Neoptera</taxon>
        <taxon>Endopterygota</taxon>
        <taxon>Coleoptera</taxon>
        <taxon>Polyphaga</taxon>
        <taxon>Cucujiformia</taxon>
        <taxon>Tenebrionidae</taxon>
        <taxon>Tenebrionidae incertae sedis</taxon>
        <taxon>Tribolium</taxon>
    </lineage>
</organism>
<proteinExistence type="predicted"/>
<evidence type="ECO:0000313" key="2">
    <source>
        <dbReference type="Proteomes" id="UP000007266"/>
    </source>
</evidence>
<reference evidence="1 2" key="2">
    <citation type="journal article" date="2010" name="Nucleic Acids Res.">
        <title>BeetleBase in 2010: revisions to provide comprehensive genomic information for Tribolium castaneum.</title>
        <authorList>
            <person name="Kim H.S."/>
            <person name="Murphy T."/>
            <person name="Xia J."/>
            <person name="Caragea D."/>
            <person name="Park Y."/>
            <person name="Beeman R.W."/>
            <person name="Lorenzen M.D."/>
            <person name="Butcher S."/>
            <person name="Manak J.R."/>
            <person name="Brown S.J."/>
        </authorList>
    </citation>
    <scope>GENOME REANNOTATION</scope>
    <source>
        <strain evidence="1 2">Georgia GA2</strain>
    </source>
</reference>
<dbReference type="AlphaFoldDB" id="A0A139WJV8"/>
<dbReference type="InParanoid" id="A0A139WJV8"/>
<name>A0A139WJV8_TRICA</name>
<sequence length="46" mass="5620">MCLDFLLVLPDKSWFILECAERWIIFTMITKIKLWFFSPLLLKQLD</sequence>